<dbReference type="Pfam" id="PF05118">
    <property type="entry name" value="Asp_Arg_Hydrox"/>
    <property type="match status" value="1"/>
</dbReference>
<protein>
    <recommendedName>
        <fullName evidence="4">Aspartyl/asparaginy/proline hydroxylase domain-containing protein</fullName>
    </recommendedName>
</protein>
<dbReference type="SUPFAM" id="SSF51197">
    <property type="entry name" value="Clavaminate synthase-like"/>
    <property type="match status" value="1"/>
</dbReference>
<dbReference type="InterPro" id="IPR007803">
    <property type="entry name" value="Asp/Arg/Pro-Hydrxlase"/>
</dbReference>
<proteinExistence type="inferred from homology"/>
<dbReference type="InterPro" id="IPR027443">
    <property type="entry name" value="IPNS-like_sf"/>
</dbReference>
<comment type="caution">
    <text evidence="5">The sequence shown here is derived from an EMBL/GenBank/DDBJ whole genome shotgun (WGS) entry which is preliminary data.</text>
</comment>
<dbReference type="GO" id="GO:0016020">
    <property type="term" value="C:membrane"/>
    <property type="evidence" value="ECO:0007669"/>
    <property type="project" value="TreeGrafter"/>
</dbReference>
<sequence>MSTHPDSSTTIQHDRLDGLVDAAGAELTAAGPMRYRGAAYLPELDGGPWFDPSAWQWAASVEDAWPEIRHEFETMAAQAVTQEYRQPFDADRHAPGRPATGGSGGWDVVFLQRHGTWVKRNADLFPATRATLVRSPIATGEAMFSVLGPGQRILPHSSGCNLVVTCHLPLDVPPGAGICVAGQNRTWTEGAILAFDDSWLHRAWNDADRPRVVLIWDVWHPGLTADEVDRLSGLLPRLMPDIEG</sequence>
<dbReference type="AlphaFoldDB" id="A0A8J3K781"/>
<name>A0A8J3K781_9ACTN</name>
<gene>
    <name evidence="5" type="ORF">Cch02nite_75910</name>
</gene>
<feature type="domain" description="Aspartyl/asparaginy/proline hydroxylase" evidence="4">
    <location>
        <begin position="62"/>
        <end position="221"/>
    </location>
</feature>
<dbReference type="RefSeq" id="WP_191843466.1">
    <property type="nucleotide sequence ID" value="NZ_BAAALB010000055.1"/>
</dbReference>
<evidence type="ECO:0000256" key="3">
    <source>
        <dbReference type="ARBA" id="ARBA00023002"/>
    </source>
</evidence>
<dbReference type="Gene3D" id="2.60.120.330">
    <property type="entry name" value="B-lactam Antibiotic, Isopenicillin N Synthase, Chain"/>
    <property type="match status" value="1"/>
</dbReference>
<evidence type="ECO:0000256" key="2">
    <source>
        <dbReference type="ARBA" id="ARBA00022964"/>
    </source>
</evidence>
<dbReference type="EMBL" id="BONG01000083">
    <property type="protein sequence ID" value="GIF94147.1"/>
    <property type="molecule type" value="Genomic_DNA"/>
</dbReference>
<dbReference type="GO" id="GO:0051213">
    <property type="term" value="F:dioxygenase activity"/>
    <property type="evidence" value="ECO:0007669"/>
    <property type="project" value="UniProtKB-KW"/>
</dbReference>
<evidence type="ECO:0000259" key="4">
    <source>
        <dbReference type="Pfam" id="PF05118"/>
    </source>
</evidence>
<evidence type="ECO:0000256" key="1">
    <source>
        <dbReference type="ARBA" id="ARBA00007730"/>
    </source>
</evidence>
<organism evidence="5 6">
    <name type="scientific">Catellatospora chokoriensis</name>
    <dbReference type="NCBI Taxonomy" id="310353"/>
    <lineage>
        <taxon>Bacteria</taxon>
        <taxon>Bacillati</taxon>
        <taxon>Actinomycetota</taxon>
        <taxon>Actinomycetes</taxon>
        <taxon>Micromonosporales</taxon>
        <taxon>Micromonosporaceae</taxon>
        <taxon>Catellatospora</taxon>
    </lineage>
</organism>
<keyword evidence="6" id="KW-1185">Reference proteome</keyword>
<comment type="similarity">
    <text evidence="1">Belongs to the aspartyl/asparaginyl beta-hydroxylase family.</text>
</comment>
<reference evidence="5 6" key="1">
    <citation type="submission" date="2021-01" db="EMBL/GenBank/DDBJ databases">
        <title>Whole genome shotgun sequence of Catellatospora chokoriensis NBRC 107358.</title>
        <authorList>
            <person name="Komaki H."/>
            <person name="Tamura T."/>
        </authorList>
    </citation>
    <scope>NUCLEOTIDE SEQUENCE [LARGE SCALE GENOMIC DNA]</scope>
    <source>
        <strain evidence="5 6">NBRC 107358</strain>
    </source>
</reference>
<dbReference type="PANTHER" id="PTHR46332:SF5">
    <property type="entry name" value="ASPARTATE BETA-HYDROXYLASE DOMAIN CONTAINING 2"/>
    <property type="match status" value="1"/>
</dbReference>
<dbReference type="Proteomes" id="UP000619293">
    <property type="component" value="Unassembled WGS sequence"/>
</dbReference>
<accession>A0A8J3K781</accession>
<evidence type="ECO:0000313" key="5">
    <source>
        <dbReference type="EMBL" id="GIF94147.1"/>
    </source>
</evidence>
<dbReference type="PANTHER" id="PTHR46332">
    <property type="entry name" value="ASPARTATE BETA-HYDROXYLASE DOMAIN-CONTAINING PROTEIN 2"/>
    <property type="match status" value="1"/>
</dbReference>
<dbReference type="InterPro" id="IPR051821">
    <property type="entry name" value="Asp/Asn_beta-hydroxylase"/>
</dbReference>
<keyword evidence="3" id="KW-0560">Oxidoreductase</keyword>
<evidence type="ECO:0000313" key="6">
    <source>
        <dbReference type="Proteomes" id="UP000619293"/>
    </source>
</evidence>
<keyword evidence="2" id="KW-0223">Dioxygenase</keyword>